<evidence type="ECO:0000313" key="2">
    <source>
        <dbReference type="Proteomes" id="UP001172778"/>
    </source>
</evidence>
<organism evidence="1 2">
    <name type="scientific">Parachitinimonas caeni</name>
    <dbReference type="NCBI Taxonomy" id="3031301"/>
    <lineage>
        <taxon>Bacteria</taxon>
        <taxon>Pseudomonadati</taxon>
        <taxon>Pseudomonadota</taxon>
        <taxon>Betaproteobacteria</taxon>
        <taxon>Neisseriales</taxon>
        <taxon>Chitinibacteraceae</taxon>
        <taxon>Parachitinimonas</taxon>
    </lineage>
</organism>
<dbReference type="RefSeq" id="WP_284099041.1">
    <property type="nucleotide sequence ID" value="NZ_JARRAF010000001.1"/>
</dbReference>
<dbReference type="EMBL" id="JARRAF010000001">
    <property type="protein sequence ID" value="MDK2122764.1"/>
    <property type="molecule type" value="Genomic_DNA"/>
</dbReference>
<accession>A0ABT7DRS5</accession>
<protein>
    <recommendedName>
        <fullName evidence="3">DUF4034 domain-containing protein</fullName>
    </recommendedName>
</protein>
<keyword evidence="2" id="KW-1185">Reference proteome</keyword>
<sequence length="342" mass="39638">MKISTNIAVGLLLAIFPLISAGADELGDRRRFFLETQHALEYEDFARLEKMHMKSLDTKERFPSGVWKMVSFRDGLERIFSGENTNQYWNDQERRAVTWRTQFPKSAIAQVFLARVYLQRSYALRGDRSSNAVPANEWLKINQYTEKAYKTLMEGGPAARSTPIWYLTMLEVLNHKDVNSRELPQIINEALEKFPSFQALYFDIAELRLPRNGGSYEAVEKFAQEAVVRNKSGEGWAIYARIYWYLTQVEFGNSLFSKSRVNWASMRDGFDAMLKQYPDIWNLNAYGYFSCLAKDRTNLIKLLRQIGTQVNFQLWGGDRGQYVYKLCSEYAKGHDAAIKEIP</sequence>
<evidence type="ECO:0008006" key="3">
    <source>
        <dbReference type="Google" id="ProtNLM"/>
    </source>
</evidence>
<dbReference type="Proteomes" id="UP001172778">
    <property type="component" value="Unassembled WGS sequence"/>
</dbReference>
<comment type="caution">
    <text evidence="1">The sequence shown here is derived from an EMBL/GenBank/DDBJ whole genome shotgun (WGS) entry which is preliminary data.</text>
</comment>
<evidence type="ECO:0000313" key="1">
    <source>
        <dbReference type="EMBL" id="MDK2122764.1"/>
    </source>
</evidence>
<gene>
    <name evidence="1" type="ORF">PZA18_01735</name>
</gene>
<proteinExistence type="predicted"/>
<reference evidence="1" key="1">
    <citation type="submission" date="2023-03" db="EMBL/GenBank/DDBJ databases">
        <title>Chitinimonas shenzhenensis gen. nov., sp. nov., a novel member of family Burkholderiaceae isolated from activated sludge collected in Shen Zhen, China.</title>
        <authorList>
            <person name="Wang X."/>
        </authorList>
    </citation>
    <scope>NUCLEOTIDE SEQUENCE</scope>
    <source>
        <strain evidence="1">DQS-5</strain>
    </source>
</reference>
<name>A0ABT7DRS5_9NEIS</name>